<feature type="compositionally biased region" description="Low complexity" evidence="2">
    <location>
        <begin position="147"/>
        <end position="176"/>
    </location>
</feature>
<evidence type="ECO:0000313" key="3">
    <source>
        <dbReference type="EMBL" id="KAH8100848.1"/>
    </source>
</evidence>
<evidence type="ECO:0000256" key="1">
    <source>
        <dbReference type="SAM" id="Coils"/>
    </source>
</evidence>
<comment type="caution">
    <text evidence="3">The sequence shown here is derived from an EMBL/GenBank/DDBJ whole genome shotgun (WGS) entry which is preliminary data.</text>
</comment>
<gene>
    <name evidence="3" type="ORF">BXZ70DRAFT_131125</name>
</gene>
<keyword evidence="1" id="KW-0175">Coiled coil</keyword>
<protein>
    <submittedName>
        <fullName evidence="3">Uncharacterized protein</fullName>
    </submittedName>
</protein>
<dbReference type="EMBL" id="JAEVFJ010000014">
    <property type="protein sequence ID" value="KAH8100848.1"/>
    <property type="molecule type" value="Genomic_DNA"/>
</dbReference>
<dbReference type="Proteomes" id="UP000813824">
    <property type="component" value="Unassembled WGS sequence"/>
</dbReference>
<feature type="compositionally biased region" description="Polar residues" evidence="2">
    <location>
        <begin position="37"/>
        <end position="55"/>
    </location>
</feature>
<evidence type="ECO:0000256" key="2">
    <source>
        <dbReference type="SAM" id="MobiDB-lite"/>
    </source>
</evidence>
<feature type="compositionally biased region" description="Gly residues" evidence="2">
    <location>
        <begin position="70"/>
        <end position="79"/>
    </location>
</feature>
<feature type="region of interest" description="Disordered" evidence="2">
    <location>
        <begin position="1"/>
        <end position="177"/>
    </location>
</feature>
<keyword evidence="4" id="KW-1185">Reference proteome</keyword>
<name>A0A8K0UNU9_9AGAR</name>
<dbReference type="OrthoDB" id="3253876at2759"/>
<sequence length="355" mass="38532">MYSPRRSYGSPTPETSNNPFIDHSSNASARYPDISVVGSQPDNSGPYTSWLQPSGSGAAYPQGSQDTGFGYPGGQGAGGYQPQQQQLQPGWNPNPTPGVYQQQASGLISPPVQAQPTGRPFQPSSSFGQQLQGAVNGGYTMPQSPQYAGYGAPSGPQYAGGYPQQPQYTPQHVQQQNAQYLSEFDPFSQLGSMNQASQTQPGSYGQANTVGPYGQSNPGFQQQHPREYIRQHKAEMESWDNYTWKQALQTFEALKEAWFNRKREIEARGKQMGGAGLFGGGYGGAYGGQAQEMARLEHLAKEAEQNADSVAASTFQMQEAFSGYRLSADLASKRRVRESINAALTSLPDWPPQQF</sequence>
<feature type="compositionally biased region" description="Polar residues" evidence="2">
    <location>
        <begin position="99"/>
        <end position="133"/>
    </location>
</feature>
<proteinExistence type="predicted"/>
<feature type="compositionally biased region" description="Polar residues" evidence="2">
    <location>
        <begin position="9"/>
        <end position="28"/>
    </location>
</feature>
<dbReference type="AlphaFoldDB" id="A0A8K0UNU9"/>
<feature type="compositionally biased region" description="Low complexity" evidence="2">
    <location>
        <begin position="80"/>
        <end position="90"/>
    </location>
</feature>
<evidence type="ECO:0000313" key="4">
    <source>
        <dbReference type="Proteomes" id="UP000813824"/>
    </source>
</evidence>
<feature type="coiled-coil region" evidence="1">
    <location>
        <begin position="286"/>
        <end position="313"/>
    </location>
</feature>
<accession>A0A8K0UNU9</accession>
<organism evidence="3 4">
    <name type="scientific">Cristinia sonorae</name>
    <dbReference type="NCBI Taxonomy" id="1940300"/>
    <lineage>
        <taxon>Eukaryota</taxon>
        <taxon>Fungi</taxon>
        <taxon>Dikarya</taxon>
        <taxon>Basidiomycota</taxon>
        <taxon>Agaricomycotina</taxon>
        <taxon>Agaricomycetes</taxon>
        <taxon>Agaricomycetidae</taxon>
        <taxon>Agaricales</taxon>
        <taxon>Pleurotineae</taxon>
        <taxon>Stephanosporaceae</taxon>
        <taxon>Cristinia</taxon>
    </lineage>
</organism>
<reference evidence="3" key="1">
    <citation type="journal article" date="2021" name="New Phytol.">
        <title>Evolutionary innovations through gain and loss of genes in the ectomycorrhizal Boletales.</title>
        <authorList>
            <person name="Wu G."/>
            <person name="Miyauchi S."/>
            <person name="Morin E."/>
            <person name="Kuo A."/>
            <person name="Drula E."/>
            <person name="Varga T."/>
            <person name="Kohler A."/>
            <person name="Feng B."/>
            <person name="Cao Y."/>
            <person name="Lipzen A."/>
            <person name="Daum C."/>
            <person name="Hundley H."/>
            <person name="Pangilinan J."/>
            <person name="Johnson J."/>
            <person name="Barry K."/>
            <person name="LaButti K."/>
            <person name="Ng V."/>
            <person name="Ahrendt S."/>
            <person name="Min B."/>
            <person name="Choi I.G."/>
            <person name="Park H."/>
            <person name="Plett J.M."/>
            <person name="Magnuson J."/>
            <person name="Spatafora J.W."/>
            <person name="Nagy L.G."/>
            <person name="Henrissat B."/>
            <person name="Grigoriev I.V."/>
            <person name="Yang Z.L."/>
            <person name="Xu J."/>
            <person name="Martin F.M."/>
        </authorList>
    </citation>
    <scope>NUCLEOTIDE SEQUENCE</scope>
    <source>
        <strain evidence="3">KKN 215</strain>
    </source>
</reference>